<dbReference type="Pfam" id="PF02397">
    <property type="entry name" value="Bac_transf"/>
    <property type="match status" value="1"/>
</dbReference>
<keyword evidence="2" id="KW-1133">Transmembrane helix</keyword>
<keyword evidence="4" id="KW-0808">Transferase</keyword>
<dbReference type="InterPro" id="IPR003362">
    <property type="entry name" value="Bact_transf"/>
</dbReference>
<dbReference type="PANTHER" id="PTHR30576:SF0">
    <property type="entry name" value="UNDECAPRENYL-PHOSPHATE N-ACETYLGALACTOSAMINYL 1-PHOSPHATE TRANSFERASE-RELATED"/>
    <property type="match status" value="1"/>
</dbReference>
<dbReference type="RefSeq" id="WP_107030031.1">
    <property type="nucleotide sequence ID" value="NZ_PYLQ01000011.1"/>
</dbReference>
<dbReference type="AlphaFoldDB" id="A0A2T3FZ86"/>
<accession>A0A2T3FZ86</accession>
<evidence type="ECO:0000256" key="1">
    <source>
        <dbReference type="ARBA" id="ARBA00006464"/>
    </source>
</evidence>
<gene>
    <name evidence="4" type="ORF">C7U54_08755</name>
</gene>
<comment type="caution">
    <text evidence="4">The sequence shown here is derived from an EMBL/GenBank/DDBJ whole genome shotgun (WGS) entry which is preliminary data.</text>
</comment>
<evidence type="ECO:0000313" key="5">
    <source>
        <dbReference type="Proteomes" id="UP000240974"/>
    </source>
</evidence>
<keyword evidence="2" id="KW-0812">Transmembrane</keyword>
<evidence type="ECO:0000259" key="3">
    <source>
        <dbReference type="Pfam" id="PF02397"/>
    </source>
</evidence>
<feature type="domain" description="Bacterial sugar transferase" evidence="3">
    <location>
        <begin position="47"/>
        <end position="226"/>
    </location>
</feature>
<sequence>MELDSNGVSIEQPIIQQDNYESYFRDEIEKYKNTVNYKPKYAYEFFRRLVDIIFSLVALIPVLILILIFSIIIRIDSKGYPIFSQVRVGKNGKLMKIHKLRSMRIDAEANGQKWAEDDDPRITKVGKFIRKHRIDELPQLIDVLFGRMSLIGPRPEVPKLTVEFNAENSGFVTRLMVAPGLSGWAQINGGYNVTPKEKWILDNEYIEQRGFKMYFKIFYLTIKTVLTGEGAK</sequence>
<dbReference type="PANTHER" id="PTHR30576">
    <property type="entry name" value="COLANIC BIOSYNTHESIS UDP-GLUCOSE LIPID CARRIER TRANSFERASE"/>
    <property type="match status" value="1"/>
</dbReference>
<protein>
    <submittedName>
        <fullName evidence="4">UDP-phosphate N-acetylgalactosaminyl-1-phosphate transferase</fullName>
    </submittedName>
</protein>
<name>A0A2T3FZ86_9FIRM</name>
<evidence type="ECO:0000256" key="2">
    <source>
        <dbReference type="SAM" id="Phobius"/>
    </source>
</evidence>
<dbReference type="GO" id="GO:0016780">
    <property type="term" value="F:phosphotransferase activity, for other substituted phosphate groups"/>
    <property type="evidence" value="ECO:0007669"/>
    <property type="project" value="TreeGrafter"/>
</dbReference>
<comment type="similarity">
    <text evidence="1">Belongs to the bacterial sugar transferase family.</text>
</comment>
<dbReference type="Proteomes" id="UP000240974">
    <property type="component" value="Unassembled WGS sequence"/>
</dbReference>
<organism evidence="4 5">
    <name type="scientific">Faecalibacillus intestinalis</name>
    <dbReference type="NCBI Taxonomy" id="1982626"/>
    <lineage>
        <taxon>Bacteria</taxon>
        <taxon>Bacillati</taxon>
        <taxon>Bacillota</taxon>
        <taxon>Erysipelotrichia</taxon>
        <taxon>Erysipelotrichales</taxon>
        <taxon>Coprobacillaceae</taxon>
        <taxon>Faecalibacillus</taxon>
    </lineage>
</organism>
<keyword evidence="2" id="KW-0472">Membrane</keyword>
<dbReference type="EMBL" id="PYLQ01000011">
    <property type="protein sequence ID" value="PST40491.1"/>
    <property type="molecule type" value="Genomic_DNA"/>
</dbReference>
<feature type="transmembrane region" description="Helical" evidence="2">
    <location>
        <begin position="52"/>
        <end position="73"/>
    </location>
</feature>
<keyword evidence="5" id="KW-1185">Reference proteome</keyword>
<reference evidence="4 5" key="1">
    <citation type="journal article" date="2019" name="Int. J. Syst. Evol. Microbiol.">
        <title>Faecalibacillus intestinalis gen. nov., sp. nov. and Faecalibacillus faecis sp. nov., isolated from human faeces.</title>
        <authorList>
            <person name="Seo B."/>
            <person name="Jeon K."/>
            <person name="Baek I."/>
            <person name="Lee Y.M."/>
            <person name="Baek K."/>
            <person name="Ko G."/>
        </authorList>
    </citation>
    <scope>NUCLEOTIDE SEQUENCE [LARGE SCALE GENOMIC DNA]</scope>
    <source>
        <strain evidence="4 5">SNUG30099</strain>
    </source>
</reference>
<proteinExistence type="inferred from homology"/>
<evidence type="ECO:0000313" key="4">
    <source>
        <dbReference type="EMBL" id="PST40491.1"/>
    </source>
</evidence>